<keyword evidence="3" id="KW-0597">Phosphoprotein</keyword>
<comment type="catalytic activity">
    <reaction evidence="2">
        <text>2 GTP = 3',3'-c-di-GMP + 2 diphosphate</text>
        <dbReference type="Rhea" id="RHEA:24898"/>
        <dbReference type="ChEBI" id="CHEBI:33019"/>
        <dbReference type="ChEBI" id="CHEBI:37565"/>
        <dbReference type="ChEBI" id="CHEBI:58805"/>
        <dbReference type="EC" id="2.7.7.65"/>
    </reaction>
</comment>
<dbReference type="EMBL" id="NHSD01000324">
    <property type="protein sequence ID" value="MBK5928782.1"/>
    <property type="molecule type" value="Genomic_DNA"/>
</dbReference>
<protein>
    <recommendedName>
        <fullName evidence="1">diguanylate cyclase</fullName>
        <ecNumber evidence="1">2.7.7.65</ecNumber>
    </recommendedName>
</protein>
<feature type="domain" description="GGDEF" evidence="5">
    <location>
        <begin position="324"/>
        <end position="475"/>
    </location>
</feature>
<dbReference type="InterPro" id="IPR001789">
    <property type="entry name" value="Sig_transdc_resp-reg_receiver"/>
</dbReference>
<dbReference type="PROSITE" id="PS50887">
    <property type="entry name" value="GGDEF"/>
    <property type="match status" value="1"/>
</dbReference>
<dbReference type="InterPro" id="IPR029787">
    <property type="entry name" value="Nucleotide_cyclase"/>
</dbReference>
<evidence type="ECO:0000256" key="1">
    <source>
        <dbReference type="ARBA" id="ARBA00012528"/>
    </source>
</evidence>
<name>A0A934TP20_9RHOB</name>
<dbReference type="SUPFAM" id="SSF55073">
    <property type="entry name" value="Nucleotide cyclase"/>
    <property type="match status" value="1"/>
</dbReference>
<accession>A0A934TP20</accession>
<reference evidence="6" key="1">
    <citation type="submission" date="2017-05" db="EMBL/GenBank/DDBJ databases">
        <authorList>
            <person name="Imhoff J.F."/>
            <person name="Rahn T."/>
            <person name="Kuenzel S."/>
            <person name="Neulinger S.C."/>
        </authorList>
    </citation>
    <scope>NUCLEOTIDE SEQUENCE</scope>
    <source>
        <strain evidence="6">LMG 28126</strain>
    </source>
</reference>
<dbReference type="AlphaFoldDB" id="A0A934TP20"/>
<feature type="domain" description="Response regulatory" evidence="4">
    <location>
        <begin position="4"/>
        <end position="120"/>
    </location>
</feature>
<dbReference type="FunFam" id="3.30.70.270:FF:000001">
    <property type="entry name" value="Diguanylate cyclase domain protein"/>
    <property type="match status" value="1"/>
</dbReference>
<dbReference type="PANTHER" id="PTHR45138">
    <property type="entry name" value="REGULATORY COMPONENTS OF SENSORY TRANSDUCTION SYSTEM"/>
    <property type="match status" value="1"/>
</dbReference>
<dbReference type="NCBIfam" id="TIGR00254">
    <property type="entry name" value="GGDEF"/>
    <property type="match status" value="1"/>
</dbReference>
<dbReference type="CDD" id="cd01949">
    <property type="entry name" value="GGDEF"/>
    <property type="match status" value="1"/>
</dbReference>
<evidence type="ECO:0000256" key="3">
    <source>
        <dbReference type="PROSITE-ProRule" id="PRU00169"/>
    </source>
</evidence>
<dbReference type="RefSeq" id="WP_201158545.1">
    <property type="nucleotide sequence ID" value="NZ_NHSD01000324.1"/>
</dbReference>
<feature type="modified residue" description="4-aspartylphosphate" evidence="3">
    <location>
        <position position="53"/>
    </location>
</feature>
<evidence type="ECO:0000313" key="6">
    <source>
        <dbReference type="EMBL" id="MBK5928782.1"/>
    </source>
</evidence>
<dbReference type="EC" id="2.7.7.65" evidence="1"/>
<dbReference type="Pfam" id="PF00072">
    <property type="entry name" value="Response_reg"/>
    <property type="match status" value="1"/>
</dbReference>
<dbReference type="GO" id="GO:0005886">
    <property type="term" value="C:plasma membrane"/>
    <property type="evidence" value="ECO:0007669"/>
    <property type="project" value="TreeGrafter"/>
</dbReference>
<dbReference type="Gene3D" id="3.30.70.270">
    <property type="match status" value="1"/>
</dbReference>
<dbReference type="Pfam" id="PF00990">
    <property type="entry name" value="GGDEF"/>
    <property type="match status" value="1"/>
</dbReference>
<gene>
    <name evidence="6" type="ORF">CCR87_15815</name>
</gene>
<dbReference type="InterPro" id="IPR011006">
    <property type="entry name" value="CheY-like_superfamily"/>
</dbReference>
<dbReference type="PANTHER" id="PTHR45138:SF9">
    <property type="entry name" value="DIGUANYLATE CYCLASE DGCM-RELATED"/>
    <property type="match status" value="1"/>
</dbReference>
<evidence type="ECO:0000313" key="7">
    <source>
        <dbReference type="Proteomes" id="UP000706333"/>
    </source>
</evidence>
<evidence type="ECO:0000259" key="4">
    <source>
        <dbReference type="PROSITE" id="PS50110"/>
    </source>
</evidence>
<keyword evidence="7" id="KW-1185">Reference proteome</keyword>
<sequence>MTGTVLIVDDVATNRIVMKVKMASACYDTLQAGDGTSALALARSRRPDAILLDMNLPDLSGIEVCRQLKADPVTADIPVIIVTTSRDGAARRDALRAGADDFLSKPVRETILMARLRSLLRARQNEAELRLRDGTSRAFGLAEPGAAFTTQGTIALIAAQADTALAWRRALAPHVSDRLVMLRPAAALTATGPAPEVYLIAADLAHSGDGLRLMSELRSRGPSRHAAVCIVLPPAADGARADTTAAMALDLGAADLLPADFDPEETALRLTAQLERKRRADRLRDTVRSGLRMAVTDPLTGLYNRRYALPYLARMDERARQTGRSYAVMVLDLDRFKAVNDTFGHAAGDAVLAEVARRLLDNLRPVDLVARIGGEEFLVAMPDAHLATARAAAERLCRVVEAQPVTLPCGPDGPGGSVGVTVSIGLSIGGTGPADPPPGGPGLQGDPVAGVLGRADSALLAAKAAGRNKVTVALSAA</sequence>
<dbReference type="SMART" id="SM00448">
    <property type="entry name" value="REC"/>
    <property type="match status" value="1"/>
</dbReference>
<dbReference type="SUPFAM" id="SSF52172">
    <property type="entry name" value="CheY-like"/>
    <property type="match status" value="1"/>
</dbReference>
<dbReference type="GO" id="GO:1902201">
    <property type="term" value="P:negative regulation of bacterial-type flagellum-dependent cell motility"/>
    <property type="evidence" value="ECO:0007669"/>
    <property type="project" value="TreeGrafter"/>
</dbReference>
<dbReference type="GO" id="GO:0000160">
    <property type="term" value="P:phosphorelay signal transduction system"/>
    <property type="evidence" value="ECO:0007669"/>
    <property type="project" value="InterPro"/>
</dbReference>
<dbReference type="GO" id="GO:0043709">
    <property type="term" value="P:cell adhesion involved in single-species biofilm formation"/>
    <property type="evidence" value="ECO:0007669"/>
    <property type="project" value="TreeGrafter"/>
</dbReference>
<proteinExistence type="predicted"/>
<dbReference type="InterPro" id="IPR043128">
    <property type="entry name" value="Rev_trsase/Diguanyl_cyclase"/>
</dbReference>
<dbReference type="PROSITE" id="PS50110">
    <property type="entry name" value="RESPONSE_REGULATORY"/>
    <property type="match status" value="1"/>
</dbReference>
<dbReference type="Gene3D" id="3.40.50.2300">
    <property type="match status" value="1"/>
</dbReference>
<dbReference type="Proteomes" id="UP000706333">
    <property type="component" value="Unassembled WGS sequence"/>
</dbReference>
<dbReference type="GO" id="GO:0052621">
    <property type="term" value="F:diguanylate cyclase activity"/>
    <property type="evidence" value="ECO:0007669"/>
    <property type="project" value="UniProtKB-EC"/>
</dbReference>
<dbReference type="SMART" id="SM00267">
    <property type="entry name" value="GGDEF"/>
    <property type="match status" value="1"/>
</dbReference>
<evidence type="ECO:0000256" key="2">
    <source>
        <dbReference type="ARBA" id="ARBA00034247"/>
    </source>
</evidence>
<reference evidence="6" key="2">
    <citation type="journal article" date="2020" name="Microorganisms">
        <title>Osmotic Adaptation and Compatible Solute Biosynthesis of Phototrophic Bacteria as Revealed from Genome Analyses.</title>
        <authorList>
            <person name="Imhoff J.F."/>
            <person name="Rahn T."/>
            <person name="Kunzel S."/>
            <person name="Keller A."/>
            <person name="Neulinger S.C."/>
        </authorList>
    </citation>
    <scope>NUCLEOTIDE SEQUENCE</scope>
    <source>
        <strain evidence="6">LMG 28126</strain>
    </source>
</reference>
<comment type="caution">
    <text evidence="6">The sequence shown here is derived from an EMBL/GenBank/DDBJ whole genome shotgun (WGS) entry which is preliminary data.</text>
</comment>
<organism evidence="6 7">
    <name type="scientific">Rhodobaculum claviforme</name>
    <dbReference type="NCBI Taxonomy" id="1549854"/>
    <lineage>
        <taxon>Bacteria</taxon>
        <taxon>Pseudomonadati</taxon>
        <taxon>Pseudomonadota</taxon>
        <taxon>Alphaproteobacteria</taxon>
        <taxon>Rhodobacterales</taxon>
        <taxon>Paracoccaceae</taxon>
        <taxon>Rhodobaculum</taxon>
    </lineage>
</organism>
<dbReference type="InterPro" id="IPR000160">
    <property type="entry name" value="GGDEF_dom"/>
</dbReference>
<dbReference type="InterPro" id="IPR050469">
    <property type="entry name" value="Diguanylate_Cyclase"/>
</dbReference>
<evidence type="ECO:0000259" key="5">
    <source>
        <dbReference type="PROSITE" id="PS50887"/>
    </source>
</evidence>